<reference evidence="2" key="1">
    <citation type="submission" date="2021-01" db="EMBL/GenBank/DDBJ databases">
        <title>Whole genome shotgun sequence of Dactylosporangium siamense NBRC 106093.</title>
        <authorList>
            <person name="Komaki H."/>
            <person name="Tamura T."/>
        </authorList>
    </citation>
    <scope>NUCLEOTIDE SEQUENCE</scope>
    <source>
        <strain evidence="2">NBRC 106093</strain>
    </source>
</reference>
<name>A0A919PKW7_9ACTN</name>
<sequence>MVYGANGYSGSLLARLAADRGERPVLAGRSAAVAGLAGELGLPHRAFPLSAPDLHGVTAVVNCAGPFAATARPLVEACLAAGVHYLDITGELDVFDWMFAQSARAETVGVVLLTGAGFDVVPTDCLAAMLAAAMPGAVSLELAFDAPGGLSRGTARTSLGEAASGGRRRVGGTLVATPFGTPSRTVPFPSGERTVGATRWGDLVTAHHSTGIGDITVYMRLPRNAASPLVRLLKFGPMRAVARALIPAGGPSTTRRAATGCEVWGEVSDGAGNTLSATLTGPNAYALTADASLRAVQRVLAGGIAPGTHTPATALGADFVRTLDGVTVTEPH</sequence>
<dbReference type="InterPro" id="IPR005097">
    <property type="entry name" value="Sacchrp_dh_NADP-bd"/>
</dbReference>
<evidence type="ECO:0000259" key="1">
    <source>
        <dbReference type="Pfam" id="PF03435"/>
    </source>
</evidence>
<evidence type="ECO:0000313" key="2">
    <source>
        <dbReference type="EMBL" id="GIG46012.1"/>
    </source>
</evidence>
<dbReference type="InterPro" id="IPR036291">
    <property type="entry name" value="NAD(P)-bd_dom_sf"/>
</dbReference>
<organism evidence="2 3">
    <name type="scientific">Dactylosporangium siamense</name>
    <dbReference type="NCBI Taxonomy" id="685454"/>
    <lineage>
        <taxon>Bacteria</taxon>
        <taxon>Bacillati</taxon>
        <taxon>Actinomycetota</taxon>
        <taxon>Actinomycetes</taxon>
        <taxon>Micromonosporales</taxon>
        <taxon>Micromonosporaceae</taxon>
        <taxon>Dactylosporangium</taxon>
    </lineage>
</organism>
<dbReference type="RefSeq" id="WP_239136042.1">
    <property type="nucleotide sequence ID" value="NZ_BAAAVW010000012.1"/>
</dbReference>
<dbReference type="Proteomes" id="UP000660611">
    <property type="component" value="Unassembled WGS sequence"/>
</dbReference>
<dbReference type="EMBL" id="BONQ01000060">
    <property type="protein sequence ID" value="GIG46012.1"/>
    <property type="molecule type" value="Genomic_DNA"/>
</dbReference>
<dbReference type="Pfam" id="PF03435">
    <property type="entry name" value="Sacchrp_dh_NADP"/>
    <property type="match status" value="1"/>
</dbReference>
<dbReference type="PANTHER" id="PTHR43781">
    <property type="entry name" value="SACCHAROPINE DEHYDROGENASE"/>
    <property type="match status" value="1"/>
</dbReference>
<evidence type="ECO:0000313" key="3">
    <source>
        <dbReference type="Proteomes" id="UP000660611"/>
    </source>
</evidence>
<dbReference type="AlphaFoldDB" id="A0A919PKW7"/>
<keyword evidence="3" id="KW-1185">Reference proteome</keyword>
<accession>A0A919PKW7</accession>
<gene>
    <name evidence="2" type="ORF">Dsi01nite_040530</name>
</gene>
<dbReference type="PANTHER" id="PTHR43781:SF1">
    <property type="entry name" value="SACCHAROPINE DEHYDROGENASE"/>
    <property type="match status" value="1"/>
</dbReference>
<dbReference type="Gene3D" id="3.40.50.720">
    <property type="entry name" value="NAD(P)-binding Rossmann-like Domain"/>
    <property type="match status" value="1"/>
</dbReference>
<protein>
    <submittedName>
        <fullName evidence="2">Saccharopine dehydrogenase</fullName>
    </submittedName>
</protein>
<feature type="domain" description="Saccharopine dehydrogenase NADP binding" evidence="1">
    <location>
        <begin position="4"/>
        <end position="111"/>
    </location>
</feature>
<comment type="caution">
    <text evidence="2">The sequence shown here is derived from an EMBL/GenBank/DDBJ whole genome shotgun (WGS) entry which is preliminary data.</text>
</comment>
<proteinExistence type="predicted"/>
<dbReference type="SUPFAM" id="SSF51735">
    <property type="entry name" value="NAD(P)-binding Rossmann-fold domains"/>
    <property type="match status" value="1"/>
</dbReference>